<sequence>MDDRRARETSTRRTAATPTEAVVDPMVAHLAVALRRHNRRAAGAARMQLRAALHVGPVRRGPKGVSGISIITARRTVDAPAVQRRVADTGAATRASGCG</sequence>
<gene>
    <name evidence="2" type="ORF">ETD83_01985</name>
</gene>
<dbReference type="Proteomes" id="UP000309174">
    <property type="component" value="Unassembled WGS sequence"/>
</dbReference>
<reference evidence="2 3" key="1">
    <citation type="submission" date="2019-05" db="EMBL/GenBank/DDBJ databases">
        <title>Draft genome sequence of Actinomadura sp. 14C53.</title>
        <authorList>
            <person name="Saricaoglu S."/>
            <person name="Isik K."/>
        </authorList>
    </citation>
    <scope>NUCLEOTIDE SEQUENCE [LARGE SCALE GENOMIC DNA]</scope>
    <source>
        <strain evidence="2 3">14C53</strain>
    </source>
</reference>
<comment type="caution">
    <text evidence="2">The sequence shown here is derived from an EMBL/GenBank/DDBJ whole genome shotgun (WGS) entry which is preliminary data.</text>
</comment>
<proteinExistence type="predicted"/>
<protein>
    <submittedName>
        <fullName evidence="2">Uncharacterized protein</fullName>
    </submittedName>
</protein>
<dbReference type="AlphaFoldDB" id="A0A5C4JKI0"/>
<feature type="compositionally biased region" description="Basic and acidic residues" evidence="1">
    <location>
        <begin position="1"/>
        <end position="11"/>
    </location>
</feature>
<evidence type="ECO:0000313" key="3">
    <source>
        <dbReference type="Proteomes" id="UP000309174"/>
    </source>
</evidence>
<organism evidence="2 3">
    <name type="scientific">Actinomadura soli</name>
    <dbReference type="NCBI Taxonomy" id="2508997"/>
    <lineage>
        <taxon>Bacteria</taxon>
        <taxon>Bacillati</taxon>
        <taxon>Actinomycetota</taxon>
        <taxon>Actinomycetes</taxon>
        <taxon>Streptosporangiales</taxon>
        <taxon>Thermomonosporaceae</taxon>
        <taxon>Actinomadura</taxon>
    </lineage>
</organism>
<keyword evidence="3" id="KW-1185">Reference proteome</keyword>
<dbReference type="EMBL" id="VCKW01000005">
    <property type="protein sequence ID" value="TMR07057.1"/>
    <property type="molecule type" value="Genomic_DNA"/>
</dbReference>
<feature type="region of interest" description="Disordered" evidence="1">
    <location>
        <begin position="1"/>
        <end position="21"/>
    </location>
</feature>
<dbReference type="RefSeq" id="WP_138643307.1">
    <property type="nucleotide sequence ID" value="NZ_VCKW01000005.1"/>
</dbReference>
<evidence type="ECO:0000256" key="1">
    <source>
        <dbReference type="SAM" id="MobiDB-lite"/>
    </source>
</evidence>
<accession>A0A5C4JKI0</accession>
<name>A0A5C4JKI0_9ACTN</name>
<feature type="compositionally biased region" description="Low complexity" evidence="1">
    <location>
        <begin position="12"/>
        <end position="21"/>
    </location>
</feature>
<evidence type="ECO:0000313" key="2">
    <source>
        <dbReference type="EMBL" id="TMR07057.1"/>
    </source>
</evidence>